<dbReference type="RefSeq" id="WP_115557768.1">
    <property type="nucleotide sequence ID" value="NZ_CP031376.1"/>
</dbReference>
<name>A0A345Z2L7_9MOLU</name>
<dbReference type="PANTHER" id="PTHR30399:SF1">
    <property type="entry name" value="UTP PYROPHOSPHATASE"/>
    <property type="match status" value="1"/>
</dbReference>
<dbReference type="CDD" id="cd07344">
    <property type="entry name" value="M48_yhfN_like"/>
    <property type="match status" value="1"/>
</dbReference>
<sequence>MSLIKKQLHYKGGIIEYNLKFGDQKNIILKVKAGVIFISAPYHAQDWEINNLIYKNISKILIVQNTFETIQKFSFSEQDSFVKIFDKKVSIKIIPENIHATAKKDGFYMKDYGDKTIQSQKMYNFLAKYYYNWFNKRLSQWAQTMNLEYKNLSIQNMKTRWGVCYPEREKIILNTKLIHFEPEVIDYVIVHELSHLLHKNHSKDFWKNVENYLPDYKERSSVLKKSGI</sequence>
<keyword evidence="2" id="KW-0378">Hydrolase</keyword>
<dbReference type="InterPro" id="IPR002725">
    <property type="entry name" value="YgjP-like_metallopeptidase"/>
</dbReference>
<evidence type="ECO:0000313" key="3">
    <source>
        <dbReference type="Proteomes" id="UP000254792"/>
    </source>
</evidence>
<keyword evidence="2" id="KW-0482">Metalloprotease</keyword>
<dbReference type="Pfam" id="PF01863">
    <property type="entry name" value="YgjP-like"/>
    <property type="match status" value="1"/>
</dbReference>
<proteinExistence type="predicted"/>
<dbReference type="InterPro" id="IPR053136">
    <property type="entry name" value="UTP_pyrophosphatase-like"/>
</dbReference>
<dbReference type="EMBL" id="CP031376">
    <property type="protein sequence ID" value="AXK50846.1"/>
    <property type="molecule type" value="Genomic_DNA"/>
</dbReference>
<reference evidence="2 3" key="1">
    <citation type="submission" date="2018-07" db="EMBL/GenBank/DDBJ databases">
        <title>Complete genome sequence of Spiroplasma alleghenense PLHS-1 (ATCC 51752).</title>
        <authorList>
            <person name="Chou L."/>
            <person name="Lee T.-Y."/>
            <person name="Tsai Y.-M."/>
            <person name="Kuo C.-H."/>
        </authorList>
    </citation>
    <scope>NUCLEOTIDE SEQUENCE [LARGE SCALE GENOMIC DNA]</scope>
    <source>
        <strain evidence="2 3">PLHS-1</strain>
    </source>
</reference>
<dbReference type="AlphaFoldDB" id="A0A345Z2L7"/>
<dbReference type="KEGG" id="salx:SALLE_v1c01700"/>
<organism evidence="2 3">
    <name type="scientific">Spiroplasma alleghenense</name>
    <dbReference type="NCBI Taxonomy" id="216931"/>
    <lineage>
        <taxon>Bacteria</taxon>
        <taxon>Bacillati</taxon>
        <taxon>Mycoplasmatota</taxon>
        <taxon>Mollicutes</taxon>
        <taxon>Entomoplasmatales</taxon>
        <taxon>Spiroplasmataceae</taxon>
        <taxon>Spiroplasma</taxon>
    </lineage>
</organism>
<dbReference type="PANTHER" id="PTHR30399">
    <property type="entry name" value="UNCHARACTERIZED PROTEIN YGJP"/>
    <property type="match status" value="1"/>
</dbReference>
<dbReference type="OrthoDB" id="9811177at2"/>
<accession>A0A345Z2L7</accession>
<dbReference type="GO" id="GO:0006508">
    <property type="term" value="P:proteolysis"/>
    <property type="evidence" value="ECO:0007669"/>
    <property type="project" value="UniProtKB-KW"/>
</dbReference>
<evidence type="ECO:0000313" key="2">
    <source>
        <dbReference type="EMBL" id="AXK50846.1"/>
    </source>
</evidence>
<evidence type="ECO:0000259" key="1">
    <source>
        <dbReference type="Pfam" id="PF01863"/>
    </source>
</evidence>
<keyword evidence="2" id="KW-0645">Protease</keyword>
<protein>
    <submittedName>
        <fullName evidence="2">Zinc metalloprotease</fullName>
    </submittedName>
</protein>
<dbReference type="Gene3D" id="3.30.2010.10">
    <property type="entry name" value="Metalloproteases ('zincins'), catalytic domain"/>
    <property type="match status" value="1"/>
</dbReference>
<feature type="domain" description="YgjP-like metallopeptidase" evidence="1">
    <location>
        <begin position="25"/>
        <end position="225"/>
    </location>
</feature>
<gene>
    <name evidence="2" type="ORF">SALLE_v1c01700</name>
</gene>
<dbReference type="GO" id="GO:0008237">
    <property type="term" value="F:metallopeptidase activity"/>
    <property type="evidence" value="ECO:0007669"/>
    <property type="project" value="UniProtKB-KW"/>
</dbReference>
<dbReference type="Proteomes" id="UP000254792">
    <property type="component" value="Chromosome"/>
</dbReference>
<keyword evidence="3" id="KW-1185">Reference proteome</keyword>